<dbReference type="Proteomes" id="UP001430953">
    <property type="component" value="Unassembled WGS sequence"/>
</dbReference>
<reference evidence="1 2" key="1">
    <citation type="submission" date="2023-03" db="EMBL/GenBank/DDBJ databases">
        <title>High recombination rates correlate with genetic variation in Cardiocondyla obscurior ants.</title>
        <authorList>
            <person name="Errbii M."/>
        </authorList>
    </citation>
    <scope>NUCLEOTIDE SEQUENCE [LARGE SCALE GENOMIC DNA]</scope>
    <source>
        <strain evidence="1">Alpha-2009</strain>
        <tissue evidence="1">Whole body</tissue>
    </source>
</reference>
<sequence length="99" mass="11823">MNYEQVYRRERLELTFRNNFINQVHVFKLSDSCTWGDRRSVESDSHFENHFLILPRPRLSVNVVIIITCRLLVTDLHELGRSCIILMTVINSQQNYGRR</sequence>
<proteinExistence type="predicted"/>
<comment type="caution">
    <text evidence="1">The sequence shown here is derived from an EMBL/GenBank/DDBJ whole genome shotgun (WGS) entry which is preliminary data.</text>
</comment>
<organism evidence="1 2">
    <name type="scientific">Cardiocondyla obscurior</name>
    <dbReference type="NCBI Taxonomy" id="286306"/>
    <lineage>
        <taxon>Eukaryota</taxon>
        <taxon>Metazoa</taxon>
        <taxon>Ecdysozoa</taxon>
        <taxon>Arthropoda</taxon>
        <taxon>Hexapoda</taxon>
        <taxon>Insecta</taxon>
        <taxon>Pterygota</taxon>
        <taxon>Neoptera</taxon>
        <taxon>Endopterygota</taxon>
        <taxon>Hymenoptera</taxon>
        <taxon>Apocrita</taxon>
        <taxon>Aculeata</taxon>
        <taxon>Formicoidea</taxon>
        <taxon>Formicidae</taxon>
        <taxon>Myrmicinae</taxon>
        <taxon>Cardiocondyla</taxon>
    </lineage>
</organism>
<dbReference type="AlphaFoldDB" id="A0AAW2GBP6"/>
<keyword evidence="2" id="KW-1185">Reference proteome</keyword>
<gene>
    <name evidence="1" type="ORF">PUN28_004298</name>
</gene>
<protein>
    <submittedName>
        <fullName evidence="1">Uncharacterized protein</fullName>
    </submittedName>
</protein>
<name>A0AAW2GBP6_9HYME</name>
<dbReference type="EMBL" id="JADYXP020000004">
    <property type="protein sequence ID" value="KAL0125048.1"/>
    <property type="molecule type" value="Genomic_DNA"/>
</dbReference>
<accession>A0AAW2GBP6</accession>
<evidence type="ECO:0000313" key="1">
    <source>
        <dbReference type="EMBL" id="KAL0125048.1"/>
    </source>
</evidence>
<evidence type="ECO:0000313" key="2">
    <source>
        <dbReference type="Proteomes" id="UP001430953"/>
    </source>
</evidence>